<evidence type="ECO:0000256" key="2">
    <source>
        <dbReference type="ARBA" id="ARBA00009477"/>
    </source>
</evidence>
<feature type="coiled-coil region" evidence="3">
    <location>
        <begin position="97"/>
        <end position="169"/>
    </location>
</feature>
<feature type="region of interest" description="Disordered" evidence="4">
    <location>
        <begin position="370"/>
        <end position="390"/>
    </location>
</feature>
<dbReference type="PROSITE" id="PS51257">
    <property type="entry name" value="PROKAR_LIPOPROTEIN"/>
    <property type="match status" value="1"/>
</dbReference>
<keyword evidence="11" id="KW-1185">Reference proteome</keyword>
<evidence type="ECO:0000256" key="3">
    <source>
        <dbReference type="SAM" id="Coils"/>
    </source>
</evidence>
<dbReference type="Pfam" id="PF25917">
    <property type="entry name" value="BSH_RND"/>
    <property type="match status" value="1"/>
</dbReference>
<dbReference type="InterPro" id="IPR058626">
    <property type="entry name" value="MdtA-like_b-barrel"/>
</dbReference>
<sequence>MKNCLSTLSIPLVTLLVLTSCGGDNKQAQQQGPPPAPAVAVVEAKTGSAVYYDEYPATVTPLNEVQIFPQVAGYISGIFFKEGQVVSKGQKLYEIDKQQYQAAYDEAAANVNVAQANLNRAQKDADRYETLAKQDAIARQVVDNAEAALQSAKMQLAAAKANVARVATNLNYATIKAPLTGTIGISQVKLGAAVSPGQTLLNTISAEDPIAVDIAVDETDIPRFIRFQNQKHSDSTFVFVLPDGSEYKAAGRIAIIDRAVDPQTGTLKIRLVFTNKQKMLKSGMNGNVRVLNSESGQRLLIPYKAVTEQMSEYFVYVLGDSSKVSQRKVQLGNRIGPNVIVKDGIRAGDKVVTEGIQKLREGAVVKVADGTGAPQSTSTAAAPSTTGQTR</sequence>
<evidence type="ECO:0000259" key="8">
    <source>
        <dbReference type="Pfam" id="PF25944"/>
    </source>
</evidence>
<keyword evidence="3" id="KW-0175">Coiled coil</keyword>
<dbReference type="Pfam" id="PF25876">
    <property type="entry name" value="HH_MFP_RND"/>
    <property type="match status" value="1"/>
</dbReference>
<dbReference type="NCBIfam" id="TIGR01730">
    <property type="entry name" value="RND_mfp"/>
    <property type="match status" value="1"/>
</dbReference>
<feature type="domain" description="Multidrug resistance protein MdtA-like beta-barrel" evidence="8">
    <location>
        <begin position="209"/>
        <end position="290"/>
    </location>
</feature>
<proteinExistence type="inferred from homology"/>
<dbReference type="InterPro" id="IPR058624">
    <property type="entry name" value="MdtA-like_HH"/>
</dbReference>
<feature type="domain" description="Multidrug resistance protein MdtA-like C-terminal permuted SH3" evidence="9">
    <location>
        <begin position="299"/>
        <end position="358"/>
    </location>
</feature>
<evidence type="ECO:0000259" key="7">
    <source>
        <dbReference type="Pfam" id="PF25917"/>
    </source>
</evidence>
<keyword evidence="5" id="KW-0732">Signal</keyword>
<feature type="signal peptide" evidence="5">
    <location>
        <begin position="1"/>
        <end position="22"/>
    </location>
</feature>
<evidence type="ECO:0000256" key="1">
    <source>
        <dbReference type="ARBA" id="ARBA00004196"/>
    </source>
</evidence>
<feature type="domain" description="Multidrug resistance protein MdtA-like alpha-helical hairpin" evidence="6">
    <location>
        <begin position="104"/>
        <end position="173"/>
    </location>
</feature>
<comment type="similarity">
    <text evidence="2">Belongs to the membrane fusion protein (MFP) (TC 8.A.1) family.</text>
</comment>
<dbReference type="Pfam" id="PF25967">
    <property type="entry name" value="RND-MFP_C"/>
    <property type="match status" value="1"/>
</dbReference>
<dbReference type="Proteomes" id="UP001597116">
    <property type="component" value="Unassembled WGS sequence"/>
</dbReference>
<dbReference type="Gene3D" id="2.40.420.20">
    <property type="match status" value="1"/>
</dbReference>
<comment type="subcellular location">
    <subcellularLocation>
        <location evidence="1">Cell envelope</location>
    </subcellularLocation>
</comment>
<evidence type="ECO:0000313" key="11">
    <source>
        <dbReference type="Proteomes" id="UP001597116"/>
    </source>
</evidence>
<dbReference type="Gene3D" id="2.40.30.170">
    <property type="match status" value="1"/>
</dbReference>
<dbReference type="InterPro" id="IPR058625">
    <property type="entry name" value="MdtA-like_BSH"/>
</dbReference>
<gene>
    <name evidence="10" type="ORF">ACFQ4C_02705</name>
</gene>
<dbReference type="InterPro" id="IPR006143">
    <property type="entry name" value="RND_pump_MFP"/>
</dbReference>
<reference evidence="11" key="1">
    <citation type="journal article" date="2019" name="Int. J. Syst. Evol. Microbiol.">
        <title>The Global Catalogue of Microorganisms (GCM) 10K type strain sequencing project: providing services to taxonomists for standard genome sequencing and annotation.</title>
        <authorList>
            <consortium name="The Broad Institute Genomics Platform"/>
            <consortium name="The Broad Institute Genome Sequencing Center for Infectious Disease"/>
            <person name="Wu L."/>
            <person name="Ma J."/>
        </authorList>
    </citation>
    <scope>NUCLEOTIDE SEQUENCE [LARGE SCALE GENOMIC DNA]</scope>
    <source>
        <strain evidence="11">CCUG 55608</strain>
    </source>
</reference>
<dbReference type="Gene3D" id="1.10.287.470">
    <property type="entry name" value="Helix hairpin bin"/>
    <property type="match status" value="1"/>
</dbReference>
<dbReference type="Gene3D" id="2.40.50.100">
    <property type="match status" value="1"/>
</dbReference>
<protein>
    <submittedName>
        <fullName evidence="10">Efflux RND transporter periplasmic adaptor subunit</fullName>
    </submittedName>
</protein>
<accession>A0ABW3QEI2</accession>
<feature type="chain" id="PRO_5046715035" evidence="5">
    <location>
        <begin position="23"/>
        <end position="390"/>
    </location>
</feature>
<dbReference type="PANTHER" id="PTHR30158">
    <property type="entry name" value="ACRA/E-RELATED COMPONENT OF DRUG EFFLUX TRANSPORTER"/>
    <property type="match status" value="1"/>
</dbReference>
<evidence type="ECO:0000259" key="9">
    <source>
        <dbReference type="Pfam" id="PF25967"/>
    </source>
</evidence>
<evidence type="ECO:0000259" key="6">
    <source>
        <dbReference type="Pfam" id="PF25876"/>
    </source>
</evidence>
<organism evidence="10 11">
    <name type="scientific">Larkinella insperata</name>
    <dbReference type="NCBI Taxonomy" id="332158"/>
    <lineage>
        <taxon>Bacteria</taxon>
        <taxon>Pseudomonadati</taxon>
        <taxon>Bacteroidota</taxon>
        <taxon>Cytophagia</taxon>
        <taxon>Cytophagales</taxon>
        <taxon>Spirosomataceae</taxon>
        <taxon>Larkinella</taxon>
    </lineage>
</organism>
<dbReference type="EMBL" id="JBHTLP010000002">
    <property type="protein sequence ID" value="MFD1139994.1"/>
    <property type="molecule type" value="Genomic_DNA"/>
</dbReference>
<dbReference type="RefSeq" id="WP_265990051.1">
    <property type="nucleotide sequence ID" value="NZ_CP110973.1"/>
</dbReference>
<evidence type="ECO:0000256" key="5">
    <source>
        <dbReference type="SAM" id="SignalP"/>
    </source>
</evidence>
<dbReference type="Pfam" id="PF25944">
    <property type="entry name" value="Beta-barrel_RND"/>
    <property type="match status" value="1"/>
</dbReference>
<evidence type="ECO:0000256" key="4">
    <source>
        <dbReference type="SAM" id="MobiDB-lite"/>
    </source>
</evidence>
<name>A0ABW3QEI2_9BACT</name>
<comment type="caution">
    <text evidence="10">The sequence shown here is derived from an EMBL/GenBank/DDBJ whole genome shotgun (WGS) entry which is preliminary data.</text>
</comment>
<dbReference type="InterPro" id="IPR058627">
    <property type="entry name" value="MdtA-like_C"/>
</dbReference>
<evidence type="ECO:0000313" key="10">
    <source>
        <dbReference type="EMBL" id="MFD1139994.1"/>
    </source>
</evidence>
<dbReference type="SUPFAM" id="SSF111369">
    <property type="entry name" value="HlyD-like secretion proteins"/>
    <property type="match status" value="1"/>
</dbReference>
<feature type="domain" description="Multidrug resistance protein MdtA-like barrel-sandwich hybrid" evidence="7">
    <location>
        <begin position="63"/>
        <end position="201"/>
    </location>
</feature>